<keyword evidence="2 6" id="KW-0540">Nuclease</keyword>
<keyword evidence="9" id="KW-1185">Reference proteome</keyword>
<dbReference type="InterPro" id="IPR029060">
    <property type="entry name" value="PIN-like_dom_sf"/>
</dbReference>
<evidence type="ECO:0000313" key="8">
    <source>
        <dbReference type="EMBL" id="UYM04685.1"/>
    </source>
</evidence>
<dbReference type="GO" id="GO:0004540">
    <property type="term" value="F:RNA nuclease activity"/>
    <property type="evidence" value="ECO:0007669"/>
    <property type="project" value="InterPro"/>
</dbReference>
<feature type="binding site" evidence="6">
    <location>
        <position position="96"/>
    </location>
    <ligand>
        <name>Mg(2+)</name>
        <dbReference type="ChEBI" id="CHEBI:18420"/>
    </ligand>
</feature>
<dbReference type="EC" id="3.1.-.-" evidence="6"/>
<dbReference type="AlphaFoldDB" id="A0AA46TGF3"/>
<dbReference type="PANTHER" id="PTHR35901:SF1">
    <property type="entry name" value="EXONUCLEASE VAPC9"/>
    <property type="match status" value="1"/>
</dbReference>
<evidence type="ECO:0000256" key="1">
    <source>
        <dbReference type="ARBA" id="ARBA00022649"/>
    </source>
</evidence>
<feature type="binding site" evidence="6">
    <location>
        <position position="5"/>
    </location>
    <ligand>
        <name>Mg(2+)</name>
        <dbReference type="ChEBI" id="CHEBI:18420"/>
    </ligand>
</feature>
<name>A0AA46TGF3_9ACTN</name>
<dbReference type="RefSeq" id="WP_271633443.1">
    <property type="nucleotide sequence ID" value="NZ_CP094970.1"/>
</dbReference>
<dbReference type="EMBL" id="CP094970">
    <property type="protein sequence ID" value="UYM04685.1"/>
    <property type="molecule type" value="Genomic_DNA"/>
</dbReference>
<dbReference type="InterPro" id="IPR051619">
    <property type="entry name" value="TypeII_TA_RNase_PINc/VapC"/>
</dbReference>
<dbReference type="GO" id="GO:0016787">
    <property type="term" value="F:hydrolase activity"/>
    <property type="evidence" value="ECO:0007669"/>
    <property type="project" value="UniProtKB-KW"/>
</dbReference>
<dbReference type="InterPro" id="IPR022907">
    <property type="entry name" value="VapC_family"/>
</dbReference>
<evidence type="ECO:0000256" key="4">
    <source>
        <dbReference type="ARBA" id="ARBA00022801"/>
    </source>
</evidence>
<evidence type="ECO:0000256" key="3">
    <source>
        <dbReference type="ARBA" id="ARBA00022723"/>
    </source>
</evidence>
<accession>A0AA46TGF3</accession>
<gene>
    <name evidence="6" type="primary">vapC</name>
    <name evidence="8" type="ORF">L0C25_19435</name>
</gene>
<evidence type="ECO:0000256" key="5">
    <source>
        <dbReference type="ARBA" id="ARBA00022842"/>
    </source>
</evidence>
<keyword evidence="6" id="KW-0800">Toxin</keyword>
<dbReference type="CDD" id="cd09873">
    <property type="entry name" value="PIN_Pae0151-like"/>
    <property type="match status" value="1"/>
</dbReference>
<dbReference type="Gene3D" id="3.40.50.1010">
    <property type="entry name" value="5'-nuclease"/>
    <property type="match status" value="1"/>
</dbReference>
<keyword evidence="1 6" id="KW-1277">Toxin-antitoxin system</keyword>
<dbReference type="PANTHER" id="PTHR35901">
    <property type="entry name" value="RIBONUCLEASE VAPC3"/>
    <property type="match status" value="1"/>
</dbReference>
<dbReference type="GO" id="GO:0000287">
    <property type="term" value="F:magnesium ion binding"/>
    <property type="evidence" value="ECO:0007669"/>
    <property type="project" value="UniProtKB-UniRule"/>
</dbReference>
<dbReference type="GO" id="GO:0090729">
    <property type="term" value="F:toxin activity"/>
    <property type="evidence" value="ECO:0007669"/>
    <property type="project" value="UniProtKB-KW"/>
</dbReference>
<evidence type="ECO:0000259" key="7">
    <source>
        <dbReference type="Pfam" id="PF01850"/>
    </source>
</evidence>
<sequence>MIVVDASALIELLVYEGSRGQRARDVLSRDEVWCAPEHWKAEVFSAVRGLMLGGQLGEVYASRAITRLPMLAVEGVDLNGLLNGMWQLRHEVSGYDAAYVALAQQRRLTLVTADAHLARAAVRHCRVESLE</sequence>
<protein>
    <recommendedName>
        <fullName evidence="6">Ribonuclease VapC</fullName>
        <shortName evidence="6">RNase VapC</shortName>
        <ecNumber evidence="6">3.1.-.-</ecNumber>
    </recommendedName>
    <alternativeName>
        <fullName evidence="6">Toxin VapC</fullName>
    </alternativeName>
</protein>
<evidence type="ECO:0000313" key="9">
    <source>
        <dbReference type="Proteomes" id="UP001164390"/>
    </source>
</evidence>
<dbReference type="SUPFAM" id="SSF88723">
    <property type="entry name" value="PIN domain-like"/>
    <property type="match status" value="1"/>
</dbReference>
<feature type="domain" description="PIN" evidence="7">
    <location>
        <begin position="2"/>
        <end position="121"/>
    </location>
</feature>
<comment type="function">
    <text evidence="6">Toxic component of a toxin-antitoxin (TA) system. An RNase.</text>
</comment>
<comment type="cofactor">
    <cofactor evidence="6">
        <name>Mg(2+)</name>
        <dbReference type="ChEBI" id="CHEBI:18420"/>
    </cofactor>
</comment>
<dbReference type="KEGG" id="sgrg:L0C25_19435"/>
<dbReference type="Proteomes" id="UP001164390">
    <property type="component" value="Chromosome"/>
</dbReference>
<reference evidence="8" key="1">
    <citation type="submission" date="2022-01" db="EMBL/GenBank/DDBJ databases">
        <title>Nocardioidaceae gen. sp. A5X3R13.</title>
        <authorList>
            <person name="Lopez Marin M.A."/>
            <person name="Uhlik O."/>
        </authorList>
    </citation>
    <scope>NUCLEOTIDE SEQUENCE</scope>
    <source>
        <strain evidence="8">A5X3R13</strain>
    </source>
</reference>
<organism evidence="8 9">
    <name type="scientific">Solicola gregarius</name>
    <dbReference type="NCBI Taxonomy" id="2908642"/>
    <lineage>
        <taxon>Bacteria</taxon>
        <taxon>Bacillati</taxon>
        <taxon>Actinomycetota</taxon>
        <taxon>Actinomycetes</taxon>
        <taxon>Propionibacteriales</taxon>
        <taxon>Nocardioidaceae</taxon>
        <taxon>Solicola</taxon>
    </lineage>
</organism>
<dbReference type="InterPro" id="IPR044153">
    <property type="entry name" value="PIN_Pae0151-like"/>
</dbReference>
<comment type="similarity">
    <text evidence="6">Belongs to the PINc/VapC protein family.</text>
</comment>
<dbReference type="Pfam" id="PF01850">
    <property type="entry name" value="PIN"/>
    <property type="match status" value="1"/>
</dbReference>
<keyword evidence="4 6" id="KW-0378">Hydrolase</keyword>
<keyword evidence="5 6" id="KW-0460">Magnesium</keyword>
<keyword evidence="3 6" id="KW-0479">Metal-binding</keyword>
<evidence type="ECO:0000256" key="6">
    <source>
        <dbReference type="HAMAP-Rule" id="MF_00265"/>
    </source>
</evidence>
<dbReference type="InterPro" id="IPR002716">
    <property type="entry name" value="PIN_dom"/>
</dbReference>
<proteinExistence type="inferred from homology"/>
<dbReference type="HAMAP" id="MF_00265">
    <property type="entry name" value="VapC_Nob1"/>
    <property type="match status" value="1"/>
</dbReference>
<evidence type="ECO:0000256" key="2">
    <source>
        <dbReference type="ARBA" id="ARBA00022722"/>
    </source>
</evidence>